<dbReference type="RefSeq" id="WP_117416345.1">
    <property type="nucleotide sequence ID" value="NZ_QOHO01000021.1"/>
</dbReference>
<feature type="domain" description="Broad-specificity ulvan lyase N-terminal" evidence="1">
    <location>
        <begin position="8"/>
        <end position="341"/>
    </location>
</feature>
<dbReference type="Proteomes" id="UP000260680">
    <property type="component" value="Unassembled WGS sequence"/>
</dbReference>
<sequence length="591" mass="66870">MIQQMNLLKDWTDRLIYLQMPESSGRQFRGGILCPACIKIHGRSMDALFPFLYMAKVTGEEKYKKAADELFWWSEYNVTRSDGSMVNDPNNDWRGITVFMVTQLAESLLFFEDLLGGKTRAAARKRLEDSSSYLCNMIDGLKTNVNYYFGCGLALELAGAYLNNDGFRKKGKELIYRSIRYIGDDGLIFGEGKPADFITRKGCRPVDIGYNVEESIPSLVQYSLSTGDEYIKKIAVSVMEAHMDFFLPDGGWDNSFGTRNSKWTYWGSRTSDGCQLAYAALGKERPEFMEVAYRNMMLLKACTRDGLLYGGPMYEEAGEEACVHHTICHAKMLAICSAKGYDIEMPVKSYDFMKKGIRKYICDQVVVVKNQDWYVSCSAVDYHYAPDSTPGGGSIGLLWNRQYGPVLAATMTRYYLLEDANMQIPKSMPIHCQTPGIQRSVGEQAGFSVYDDNAELETMESEGFEKIVVNGHLSSRDSDNAYERFQFTYSVMETCCRITGRTAASHAILTLPVISRKSDEVVRIANEEIKILSEGKWLRIRCQKGRLRIRGEETGNYHREFHPVGGFTYLPVYAELTEDEEIAVELTAGQK</sequence>
<evidence type="ECO:0000313" key="3">
    <source>
        <dbReference type="EMBL" id="RFZ79581.1"/>
    </source>
</evidence>
<accession>A0A3E2NFC0</accession>
<evidence type="ECO:0000313" key="4">
    <source>
        <dbReference type="Proteomes" id="UP000260680"/>
    </source>
</evidence>
<dbReference type="SUPFAM" id="SSF48230">
    <property type="entry name" value="Chondroitin AC/alginate lyase"/>
    <property type="match status" value="1"/>
</dbReference>
<reference evidence="3 4" key="1">
    <citation type="submission" date="2018-07" db="EMBL/GenBank/DDBJ databases">
        <title>New species, Clostridium PI-S10-A1B.</title>
        <authorList>
            <person name="Krishna G."/>
            <person name="Summeta K."/>
            <person name="Shikha S."/>
            <person name="Prabhu P.B."/>
            <person name="Suresh K."/>
        </authorList>
    </citation>
    <scope>NUCLEOTIDE SEQUENCE [LARGE SCALE GENOMIC DNA]</scope>
    <source>
        <strain evidence="3 4">PI-S10-A1B</strain>
    </source>
</reference>
<dbReference type="InterPro" id="IPR058908">
    <property type="entry name" value="P29_C"/>
</dbReference>
<dbReference type="Pfam" id="PF25840">
    <property type="entry name" value="Ulvan_lyase_N"/>
    <property type="match status" value="1"/>
</dbReference>
<evidence type="ECO:0000259" key="1">
    <source>
        <dbReference type="Pfam" id="PF25840"/>
    </source>
</evidence>
<proteinExistence type="predicted"/>
<feature type="domain" description="Broad-specificity ulvan lyase C-terminal" evidence="2">
    <location>
        <begin position="364"/>
        <end position="586"/>
    </location>
</feature>
<dbReference type="Pfam" id="PF25841">
    <property type="entry name" value="Ulvan_lyase_C"/>
    <property type="match status" value="1"/>
</dbReference>
<gene>
    <name evidence="3" type="ORF">DS742_07345</name>
</gene>
<dbReference type="InterPro" id="IPR058907">
    <property type="entry name" value="P29_N"/>
</dbReference>
<organism evidence="3 4">
    <name type="scientific">Lacrimispora amygdalina</name>
    <dbReference type="NCBI Taxonomy" id="253257"/>
    <lineage>
        <taxon>Bacteria</taxon>
        <taxon>Bacillati</taxon>
        <taxon>Bacillota</taxon>
        <taxon>Clostridia</taxon>
        <taxon>Lachnospirales</taxon>
        <taxon>Lachnospiraceae</taxon>
        <taxon>Lacrimispora</taxon>
    </lineage>
</organism>
<comment type="caution">
    <text evidence="3">The sequence shown here is derived from an EMBL/GenBank/DDBJ whole genome shotgun (WGS) entry which is preliminary data.</text>
</comment>
<dbReference type="OrthoDB" id="2339489at2"/>
<dbReference type="EMBL" id="QOHO01000021">
    <property type="protein sequence ID" value="RFZ79581.1"/>
    <property type="molecule type" value="Genomic_DNA"/>
</dbReference>
<dbReference type="InterPro" id="IPR008929">
    <property type="entry name" value="Chondroitin_lyas"/>
</dbReference>
<name>A0A3E2NFC0_9FIRM</name>
<protein>
    <submittedName>
        <fullName evidence="3">Uncharacterized protein</fullName>
    </submittedName>
</protein>
<evidence type="ECO:0000259" key="2">
    <source>
        <dbReference type="Pfam" id="PF25841"/>
    </source>
</evidence>
<dbReference type="AlphaFoldDB" id="A0A3E2NFC0"/>